<feature type="compositionally biased region" description="Gly residues" evidence="1">
    <location>
        <begin position="16"/>
        <end position="26"/>
    </location>
</feature>
<feature type="region of interest" description="Disordered" evidence="1">
    <location>
        <begin position="1"/>
        <end position="214"/>
    </location>
</feature>
<dbReference type="Proteomes" id="UP000182829">
    <property type="component" value="Unassembled WGS sequence"/>
</dbReference>
<feature type="compositionally biased region" description="Acidic residues" evidence="1">
    <location>
        <begin position="34"/>
        <end position="49"/>
    </location>
</feature>
<dbReference type="OrthoDB" id="170902at2157"/>
<dbReference type="EMBL" id="FORO01000037">
    <property type="protein sequence ID" value="SFJ53804.1"/>
    <property type="molecule type" value="Genomic_DNA"/>
</dbReference>
<dbReference type="RefSeq" id="WP_005575976.1">
    <property type="nucleotide sequence ID" value="NZ_FORO01000037.1"/>
</dbReference>
<name>A0A1I3S4T7_9EURY</name>
<feature type="compositionally biased region" description="Basic and acidic residues" evidence="1">
    <location>
        <begin position="138"/>
        <end position="149"/>
    </location>
</feature>
<feature type="compositionally biased region" description="Acidic residues" evidence="1">
    <location>
        <begin position="57"/>
        <end position="79"/>
    </location>
</feature>
<organism evidence="2 3">
    <name type="scientific">Natronobacterium gregoryi</name>
    <dbReference type="NCBI Taxonomy" id="44930"/>
    <lineage>
        <taxon>Archaea</taxon>
        <taxon>Methanobacteriati</taxon>
        <taxon>Methanobacteriota</taxon>
        <taxon>Stenosarchaea group</taxon>
        <taxon>Halobacteria</taxon>
        <taxon>Halobacteriales</taxon>
        <taxon>Natrialbaceae</taxon>
        <taxon>Natronobacterium</taxon>
    </lineage>
</organism>
<dbReference type="OMA" id="AMEPGDE"/>
<feature type="compositionally biased region" description="Acidic residues" evidence="1">
    <location>
        <begin position="150"/>
        <end position="164"/>
    </location>
</feature>
<reference evidence="2 3" key="1">
    <citation type="submission" date="2016-10" db="EMBL/GenBank/DDBJ databases">
        <authorList>
            <person name="de Groot N.N."/>
        </authorList>
    </citation>
    <scope>NUCLEOTIDE SEQUENCE [LARGE SCALE GENOMIC DNA]</scope>
    <source>
        <strain evidence="2 3">SP2</strain>
    </source>
</reference>
<accession>A0A1I3S4T7</accession>
<evidence type="ECO:0000313" key="3">
    <source>
        <dbReference type="Proteomes" id="UP000182829"/>
    </source>
</evidence>
<evidence type="ECO:0000256" key="1">
    <source>
        <dbReference type="SAM" id="MobiDB-lite"/>
    </source>
</evidence>
<sequence>MSDDRSQRDDEDDGLATGGISTGGGPQRVVSDGSVDDILESLDEPEADADSSPAMEPGDEIESNESDETGEDGSSEVDSDTGSSIQLGSAISSEADGSDTPPTGSGKQASASSQDSTADPDELAARIESGDVTGADVRAAEAGEGRESTPEIDEVDLSLDDLDVGDGSKSETSDSDATSPLAGSVGLADGTDDQMPEAADSQTAETNDETAGLLDRLTRLFSR</sequence>
<evidence type="ECO:0000313" key="2">
    <source>
        <dbReference type="EMBL" id="SFJ53804.1"/>
    </source>
</evidence>
<proteinExistence type="predicted"/>
<feature type="compositionally biased region" description="Low complexity" evidence="1">
    <location>
        <begin position="108"/>
        <end position="117"/>
    </location>
</feature>
<protein>
    <submittedName>
        <fullName evidence="2">Uncharacterized protein</fullName>
    </submittedName>
</protein>
<dbReference type="GeneID" id="14210110"/>
<gene>
    <name evidence="2" type="ORF">SAMN05443661_13731</name>
</gene>
<dbReference type="AlphaFoldDB" id="A0A1I3S4T7"/>